<dbReference type="Pfam" id="PF00481">
    <property type="entry name" value="PP2C"/>
    <property type="match status" value="1"/>
</dbReference>
<dbReference type="PANTHER" id="PTHR47992">
    <property type="entry name" value="PROTEIN PHOSPHATASE"/>
    <property type="match status" value="1"/>
</dbReference>
<keyword evidence="3" id="KW-0904">Protein phosphatase</keyword>
<dbReference type="PROSITE" id="PS01032">
    <property type="entry name" value="PPM_1"/>
    <property type="match status" value="1"/>
</dbReference>
<dbReference type="InterPro" id="IPR015655">
    <property type="entry name" value="PP2C"/>
</dbReference>
<dbReference type="EMBL" id="MN740257">
    <property type="protein sequence ID" value="QHT96458.1"/>
    <property type="molecule type" value="Genomic_DNA"/>
</dbReference>
<name>A0A6C0ITC8_9ZZZZ</name>
<dbReference type="InterPro" id="IPR001932">
    <property type="entry name" value="PPM-type_phosphatase-like_dom"/>
</dbReference>
<organism evidence="5">
    <name type="scientific">viral metagenome</name>
    <dbReference type="NCBI Taxonomy" id="1070528"/>
    <lineage>
        <taxon>unclassified sequences</taxon>
        <taxon>metagenomes</taxon>
        <taxon>organismal metagenomes</taxon>
    </lineage>
</organism>
<dbReference type="InterPro" id="IPR036457">
    <property type="entry name" value="PPM-type-like_dom_sf"/>
</dbReference>
<keyword evidence="2" id="KW-0378">Hydrolase</keyword>
<dbReference type="SUPFAM" id="SSF81606">
    <property type="entry name" value="PP2C-like"/>
    <property type="match status" value="1"/>
</dbReference>
<feature type="domain" description="PPM-type phosphatase" evidence="4">
    <location>
        <begin position="2"/>
        <end position="266"/>
    </location>
</feature>
<evidence type="ECO:0000313" key="5">
    <source>
        <dbReference type="EMBL" id="QHT96458.1"/>
    </source>
</evidence>
<dbReference type="PROSITE" id="PS51746">
    <property type="entry name" value="PPM_2"/>
    <property type="match status" value="1"/>
</dbReference>
<accession>A0A6C0ITC8</accession>
<dbReference type="SMART" id="SM00332">
    <property type="entry name" value="PP2Cc"/>
    <property type="match status" value="1"/>
</dbReference>
<protein>
    <recommendedName>
        <fullName evidence="4">PPM-type phosphatase domain-containing protein</fullName>
    </recommendedName>
</protein>
<dbReference type="InterPro" id="IPR000222">
    <property type="entry name" value="PP2C_BS"/>
</dbReference>
<reference evidence="5" key="1">
    <citation type="journal article" date="2020" name="Nature">
        <title>Giant virus diversity and host interactions through global metagenomics.</title>
        <authorList>
            <person name="Schulz F."/>
            <person name="Roux S."/>
            <person name="Paez-Espino D."/>
            <person name="Jungbluth S."/>
            <person name="Walsh D.A."/>
            <person name="Denef V.J."/>
            <person name="McMahon K.D."/>
            <person name="Konstantinidis K.T."/>
            <person name="Eloe-Fadrosh E.A."/>
            <person name="Kyrpides N.C."/>
            <person name="Woyke T."/>
        </authorList>
    </citation>
    <scope>NUCLEOTIDE SEQUENCE</scope>
    <source>
        <strain evidence="5">GVMAG-M-3300024302-11</strain>
    </source>
</reference>
<proteinExistence type="predicted"/>
<dbReference type="Gene3D" id="3.60.40.10">
    <property type="entry name" value="PPM-type phosphatase domain"/>
    <property type="match status" value="1"/>
</dbReference>
<keyword evidence="1" id="KW-0479">Metal-binding</keyword>
<dbReference type="GO" id="GO:0004722">
    <property type="term" value="F:protein serine/threonine phosphatase activity"/>
    <property type="evidence" value="ECO:0007669"/>
    <property type="project" value="InterPro"/>
</dbReference>
<evidence type="ECO:0000259" key="4">
    <source>
        <dbReference type="PROSITE" id="PS51746"/>
    </source>
</evidence>
<sequence length="267" mass="30130">MKIDSYSLQGLRNSNEDQHVYFMNLDGEEKSVPNINFIGVFDGHGGKTVSSFLKKQVPRHFAKNKDTTIFTNTQTASKYLNKVFNDIAEKLEQKHPRAVNYTGSTALCGLISKKPNDKKVLWIANVGDSRAVLCNHKNEASQLSIDHKPNSLPEKKRIEQLGGKIKYDGCDWRINDLSLSRAFGDLESKPYITHLPQIFKYNINKGDKYIIFACDGLWDVLSNKKVVNYVNDLIEKKYTGNIAKKIAEKAIKEGSTDNVTVVALFLN</sequence>
<evidence type="ECO:0000256" key="3">
    <source>
        <dbReference type="ARBA" id="ARBA00022912"/>
    </source>
</evidence>
<dbReference type="AlphaFoldDB" id="A0A6C0ITC8"/>
<dbReference type="CDD" id="cd00143">
    <property type="entry name" value="PP2Cc"/>
    <property type="match status" value="1"/>
</dbReference>
<evidence type="ECO:0000256" key="1">
    <source>
        <dbReference type="ARBA" id="ARBA00022723"/>
    </source>
</evidence>
<dbReference type="GO" id="GO:0046872">
    <property type="term" value="F:metal ion binding"/>
    <property type="evidence" value="ECO:0007669"/>
    <property type="project" value="UniProtKB-KW"/>
</dbReference>
<evidence type="ECO:0000256" key="2">
    <source>
        <dbReference type="ARBA" id="ARBA00022801"/>
    </source>
</evidence>